<dbReference type="EMBL" id="CP030840">
    <property type="protein sequence ID" value="AXC10695.1"/>
    <property type="molecule type" value="Genomic_DNA"/>
</dbReference>
<gene>
    <name evidence="7" type="ORF">ACPOL_1347</name>
</gene>
<feature type="signal peptide" evidence="5">
    <location>
        <begin position="1"/>
        <end position="33"/>
    </location>
</feature>
<keyword evidence="1 5" id="KW-0732">Signal</keyword>
<feature type="chain" id="PRO_5016424795" evidence="5">
    <location>
        <begin position="34"/>
        <end position="348"/>
    </location>
</feature>
<dbReference type="SUPFAM" id="SSF52833">
    <property type="entry name" value="Thioredoxin-like"/>
    <property type="match status" value="1"/>
</dbReference>
<dbReference type="RefSeq" id="WP_114206274.1">
    <property type="nucleotide sequence ID" value="NZ_CP030840.1"/>
</dbReference>
<dbReference type="Proteomes" id="UP000253606">
    <property type="component" value="Chromosome"/>
</dbReference>
<evidence type="ECO:0000313" key="8">
    <source>
        <dbReference type="Proteomes" id="UP000253606"/>
    </source>
</evidence>
<evidence type="ECO:0000313" key="7">
    <source>
        <dbReference type="EMBL" id="AXC10695.1"/>
    </source>
</evidence>
<organism evidence="7 8">
    <name type="scientific">Acidisarcina polymorpha</name>
    <dbReference type="NCBI Taxonomy" id="2211140"/>
    <lineage>
        <taxon>Bacteria</taxon>
        <taxon>Pseudomonadati</taxon>
        <taxon>Acidobacteriota</taxon>
        <taxon>Terriglobia</taxon>
        <taxon>Terriglobales</taxon>
        <taxon>Acidobacteriaceae</taxon>
        <taxon>Acidisarcina</taxon>
    </lineage>
</organism>
<accession>A0A2Z5FWC7</accession>
<dbReference type="KEGG" id="abas:ACPOL_1347"/>
<proteinExistence type="predicted"/>
<dbReference type="GO" id="GO:0016491">
    <property type="term" value="F:oxidoreductase activity"/>
    <property type="evidence" value="ECO:0007669"/>
    <property type="project" value="UniProtKB-KW"/>
</dbReference>
<sequence length="348" mass="37358">MSFSSRARKSGDWFAHTALLGSFFAISFLSAFAQNQAQPPAQQELPAAPAQASAAPQALTFATPDPKNFTADKPTSPEINDFLKATWGYNPDLGWQVEAVAKTPVPGISKVTVAIGQKSNPAQVGQLVFFVLPDGRHIISQDEIVPFGPHPFEENRKILEAEAAGPARGSASKALLIVEFADFQCPHCKDAQPTIDRMVKEFPNARFVYESFPLPQHSEAPKAAAYGVCVQKAGGDAAFFKYADQVFANQAGLTPEQSDQTLKDVVTKIGLDPAKITACSTSSVGVDGVKASLDLAHKLEVRETPFLYVNGRGLPIGGIQYDQLKSIAPHEALGRKRLRKAGSQVWGA</sequence>
<dbReference type="PANTHER" id="PTHR13887">
    <property type="entry name" value="GLUTATHIONE S-TRANSFERASE KAPPA"/>
    <property type="match status" value="1"/>
</dbReference>
<feature type="domain" description="DSBA-like thioredoxin" evidence="6">
    <location>
        <begin position="177"/>
        <end position="326"/>
    </location>
</feature>
<keyword evidence="8" id="KW-1185">Reference proteome</keyword>
<dbReference type="PANTHER" id="PTHR13887:SF14">
    <property type="entry name" value="DISULFIDE BOND FORMATION PROTEIN D"/>
    <property type="match status" value="1"/>
</dbReference>
<evidence type="ECO:0000256" key="5">
    <source>
        <dbReference type="SAM" id="SignalP"/>
    </source>
</evidence>
<evidence type="ECO:0000256" key="3">
    <source>
        <dbReference type="ARBA" id="ARBA00023157"/>
    </source>
</evidence>
<evidence type="ECO:0000256" key="1">
    <source>
        <dbReference type="ARBA" id="ARBA00022729"/>
    </source>
</evidence>
<evidence type="ECO:0000256" key="4">
    <source>
        <dbReference type="ARBA" id="ARBA00023284"/>
    </source>
</evidence>
<reference evidence="7 8" key="1">
    <citation type="journal article" date="2018" name="Front. Microbiol.">
        <title>Hydrolytic Capabilities as a Key to Environmental Success: Chitinolytic and Cellulolytic Acidobacteria From Acidic Sub-arctic Soils and Boreal Peatlands.</title>
        <authorList>
            <person name="Belova S.E."/>
            <person name="Ravin N.V."/>
            <person name="Pankratov T.A."/>
            <person name="Rakitin A.L."/>
            <person name="Ivanova A.A."/>
            <person name="Beletsky A.V."/>
            <person name="Mardanov A.V."/>
            <person name="Sinninghe Damste J.S."/>
            <person name="Dedysh S.N."/>
        </authorList>
    </citation>
    <scope>NUCLEOTIDE SEQUENCE [LARGE SCALE GENOMIC DNA]</scope>
    <source>
        <strain evidence="7 8">SBC82</strain>
    </source>
</reference>
<keyword evidence="4" id="KW-0676">Redox-active center</keyword>
<dbReference type="Gene3D" id="3.40.30.10">
    <property type="entry name" value="Glutaredoxin"/>
    <property type="match status" value="1"/>
</dbReference>
<dbReference type="AlphaFoldDB" id="A0A2Z5FWC7"/>
<evidence type="ECO:0000259" key="6">
    <source>
        <dbReference type="Pfam" id="PF01323"/>
    </source>
</evidence>
<dbReference type="InterPro" id="IPR001853">
    <property type="entry name" value="DSBA-like_thioredoxin_dom"/>
</dbReference>
<evidence type="ECO:0000256" key="2">
    <source>
        <dbReference type="ARBA" id="ARBA00023002"/>
    </source>
</evidence>
<dbReference type="InterPro" id="IPR036249">
    <property type="entry name" value="Thioredoxin-like_sf"/>
</dbReference>
<keyword evidence="3" id="KW-1015">Disulfide bond</keyword>
<keyword evidence="2" id="KW-0560">Oxidoreductase</keyword>
<dbReference type="Pfam" id="PF01323">
    <property type="entry name" value="DSBA"/>
    <property type="match status" value="1"/>
</dbReference>
<dbReference type="OrthoDB" id="117402at2"/>
<protein>
    <submittedName>
        <fullName evidence="7">DSBA thioredoxin domain protein</fullName>
    </submittedName>
</protein>
<name>A0A2Z5FWC7_9BACT</name>